<dbReference type="InterPro" id="IPR025646">
    <property type="entry name" value="DUF4350"/>
</dbReference>
<keyword evidence="1" id="KW-0812">Transmembrane</keyword>
<dbReference type="EMBL" id="BAAABM010000017">
    <property type="protein sequence ID" value="GAA0337643.1"/>
    <property type="molecule type" value="Genomic_DNA"/>
</dbReference>
<evidence type="ECO:0000259" key="2">
    <source>
        <dbReference type="Pfam" id="PF14258"/>
    </source>
</evidence>
<keyword evidence="1" id="KW-0472">Membrane</keyword>
<reference evidence="3 4" key="1">
    <citation type="journal article" date="2019" name="Int. J. Syst. Evol. Microbiol.">
        <title>The Global Catalogue of Microorganisms (GCM) 10K type strain sequencing project: providing services to taxonomists for standard genome sequencing and annotation.</title>
        <authorList>
            <consortium name="The Broad Institute Genomics Platform"/>
            <consortium name="The Broad Institute Genome Sequencing Center for Infectious Disease"/>
            <person name="Wu L."/>
            <person name="Ma J."/>
        </authorList>
    </citation>
    <scope>NUCLEOTIDE SEQUENCE [LARGE SCALE GENOMIC DNA]</scope>
    <source>
        <strain evidence="3 4">JCM 3146</strain>
    </source>
</reference>
<keyword evidence="4" id="KW-1185">Reference proteome</keyword>
<keyword evidence="1" id="KW-1133">Transmembrane helix</keyword>
<name>A0ABN0WH63_9ACTN</name>
<accession>A0ABN0WH63</accession>
<evidence type="ECO:0000313" key="4">
    <source>
        <dbReference type="Proteomes" id="UP001501822"/>
    </source>
</evidence>
<evidence type="ECO:0000313" key="3">
    <source>
        <dbReference type="EMBL" id="GAA0337643.1"/>
    </source>
</evidence>
<comment type="caution">
    <text evidence="3">The sequence shown here is derived from an EMBL/GenBank/DDBJ whole genome shotgun (WGS) entry which is preliminary data.</text>
</comment>
<dbReference type="Pfam" id="PF14258">
    <property type="entry name" value="DUF4350"/>
    <property type="match status" value="1"/>
</dbReference>
<gene>
    <name evidence="3" type="ORF">GCM10010151_29200</name>
</gene>
<sequence length="395" mass="40637">MTAVQAPPGEPATAGQVARRRWRRSRGILVAVLALLVLGVLLALMRPRTGSETLDPDSPGQDGARALVEITRRHGTPVTVAHTASDAAERLRSQPDAVLVVVRSERLVAADLTALRGAPGDRLLVTPSSETLSALAPGVEASGSAWSTPAPGCTLPAAAYAGDADFLGATTYKAPGEATTCYFDGLGGAGLVQLPMGGATVTVLGSSRLLTNQHLAENGNAALAMNLIEGRAGVVWLLPDLPAPGSGGHKSFSELLPFGVKLAVLQIVIAVVLVALWRSRRLGPVVVEPLPVVVRSAEAVEGRARLYRSRRATDRAAEALRAGALERLTALLGMPRSAASDPAMAAEIVAAVAAHTGQEQAVVGAALYGPPPVDDAGLVSLAGVLDDLERLVRNS</sequence>
<feature type="transmembrane region" description="Helical" evidence="1">
    <location>
        <begin position="27"/>
        <end position="45"/>
    </location>
</feature>
<protein>
    <submittedName>
        <fullName evidence="3">DUF4350 domain-containing protein</fullName>
    </submittedName>
</protein>
<evidence type="ECO:0000256" key="1">
    <source>
        <dbReference type="SAM" id="Phobius"/>
    </source>
</evidence>
<dbReference type="Proteomes" id="UP001501822">
    <property type="component" value="Unassembled WGS sequence"/>
</dbReference>
<proteinExistence type="predicted"/>
<feature type="transmembrane region" description="Helical" evidence="1">
    <location>
        <begin position="255"/>
        <end position="277"/>
    </location>
</feature>
<dbReference type="RefSeq" id="WP_252809882.1">
    <property type="nucleotide sequence ID" value="NZ_BAAABM010000017.1"/>
</dbReference>
<organism evidence="3 4">
    <name type="scientific">Actinoallomurus spadix</name>
    <dbReference type="NCBI Taxonomy" id="79912"/>
    <lineage>
        <taxon>Bacteria</taxon>
        <taxon>Bacillati</taxon>
        <taxon>Actinomycetota</taxon>
        <taxon>Actinomycetes</taxon>
        <taxon>Streptosporangiales</taxon>
        <taxon>Thermomonosporaceae</taxon>
        <taxon>Actinoallomurus</taxon>
    </lineage>
</organism>
<feature type="domain" description="DUF4350" evidence="2">
    <location>
        <begin position="56"/>
        <end position="228"/>
    </location>
</feature>